<dbReference type="AlphaFoldDB" id="I0YPD0"/>
<keyword evidence="8 14" id="KW-1133">Transmembrane helix</keyword>
<dbReference type="RefSeq" id="XP_005644793.1">
    <property type="nucleotide sequence ID" value="XM_005644736.1"/>
</dbReference>
<dbReference type="Pfam" id="PF13632">
    <property type="entry name" value="Glyco_trans_2_3"/>
    <property type="match status" value="1"/>
</dbReference>
<evidence type="ECO:0000256" key="4">
    <source>
        <dbReference type="ARBA" id="ARBA00012601"/>
    </source>
</evidence>
<evidence type="ECO:0000256" key="6">
    <source>
        <dbReference type="ARBA" id="ARBA00022679"/>
    </source>
</evidence>
<accession>I0YPD0</accession>
<keyword evidence="7 14" id="KW-0812">Transmembrane</keyword>
<organism evidence="17 18">
    <name type="scientific">Coccomyxa subellipsoidea (strain C-169)</name>
    <name type="common">Green microalga</name>
    <dbReference type="NCBI Taxonomy" id="574566"/>
    <lineage>
        <taxon>Eukaryota</taxon>
        <taxon>Viridiplantae</taxon>
        <taxon>Chlorophyta</taxon>
        <taxon>core chlorophytes</taxon>
        <taxon>Trebouxiophyceae</taxon>
        <taxon>Trebouxiophyceae incertae sedis</taxon>
        <taxon>Coccomyxaceae</taxon>
        <taxon>Coccomyxa</taxon>
        <taxon>Coccomyxa subellipsoidea</taxon>
    </lineage>
</organism>
<keyword evidence="5" id="KW-0328">Glycosyltransferase</keyword>
<gene>
    <name evidence="17" type="ORF">COCSUDRAFT_44181</name>
</gene>
<keyword evidence="9" id="KW-0136">Cellulose degradation</keyword>
<evidence type="ECO:0000256" key="12">
    <source>
        <dbReference type="ARBA" id="ARBA00023326"/>
    </source>
</evidence>
<proteinExistence type="inferred from homology"/>
<sequence length="1132" mass="125770">MASGAGRTDPAKGSESKAIAVSASTLGADPLEDPDKAAAPGTRQYKAPAYNAPDVERGMLTKRKQPLGEEPREFIRYRRQVKINWFGLLAFLLYLGALGFYLWIRVTKTLDLGPYLWYGCLILAIEMLGATTVILYGLNLVLDPVVANYHLGEDPSNPGKPRTRYPYHVRVCVPCYKESLEILRRTIMAAYDATLPAGCARTIYLCDDGKDPKKRKWVDILGSDVVYVSGRKRPPGEMNGKSGNINNVCSQLYPPGTVVPGNELICIFDADQVASKDFFLKTLPLFDGGDDVGMVLSPQCFHNLNLHTDIFNHSNVHFWEYMQPGYDALGFISCTGTNFLVRSNALLEVGGSPTWTLTEDYALGMQLKKYGWHCRYVQEYLAIGEAPDQIRNCYQQRSRWCKGHFQIMFNWMHCPLLQSKLSWPMRIMYSSGVWSYVVGAISTPTFIIIPAVTIWFGVFPIVVSRWTALGVTVYYFATNMVLYYVRSYYHVEALWFANVANQLMWWTYVKALWRAVNSICGSKIQFKTTLKGASMLMNSALRDLWMPGLCFFLMLASIITGFVKLAQGPTLASPLIISILWAFVAAISPFLALYYATIARGPSLAWLCRICMILSFLAGIAAVLLMWVLYPIHYDYSTSLKMTNAFYNSQRVGLLPADNNIPWRSNALLYETGPDGNDLTGGWLNGGPAGNLKMTMPTAFTVSLMSWGLMSFPKGYADANATSDTMSNIKWGADYLLKCISYGPTGNISGLVYQVGNQTTDSLFWGRPEDITMKRPYYLADPDKMSDLGGATVGALASAAMVWRKADYGYYQRLMAAAAQLYDASLRTLGRYGSNAVVLACEEQYAKKLQGSNIVPVCVPASVQLNGSAIPLYNSSSIYDKLLWAATWMYKATGDTDYLGDAESFYIRHIYDEGAPDTVLYTWNDYYWASNVLLAETTDGGTFHERSQHFMRQWVCGFDKLVQYTGLGRAWNTNDGVLATTANAVFLATRYAKYVLPSNGKKATKYFCWARAQTRYVLGDAGRSLMTGYGKNPPTHVQNEAASCPPAPIACNAVSAQLSPDPNPNTLNGALVEGPIFSDTFQDVRSLNQTRVMLEYNAGFQAALAGLQESPGTWEVCLQGYSVLVKDKTICY</sequence>
<evidence type="ECO:0000256" key="5">
    <source>
        <dbReference type="ARBA" id="ARBA00022676"/>
    </source>
</evidence>
<dbReference type="GeneID" id="17038225"/>
<dbReference type="Gene3D" id="1.50.10.10">
    <property type="match status" value="1"/>
</dbReference>
<feature type="transmembrane region" description="Helical" evidence="14">
    <location>
        <begin position="544"/>
        <end position="563"/>
    </location>
</feature>
<dbReference type="eggNOG" id="ENOG502QPI6">
    <property type="taxonomic scope" value="Eukaryota"/>
</dbReference>
<evidence type="ECO:0000256" key="1">
    <source>
        <dbReference type="ARBA" id="ARBA00000966"/>
    </source>
</evidence>
<feature type="transmembrane region" description="Helical" evidence="14">
    <location>
        <begin position="607"/>
        <end position="630"/>
    </location>
</feature>
<dbReference type="SUPFAM" id="SSF48208">
    <property type="entry name" value="Six-hairpin glycosidases"/>
    <property type="match status" value="1"/>
</dbReference>
<keyword evidence="18" id="KW-1185">Reference proteome</keyword>
<dbReference type="InterPro" id="IPR029044">
    <property type="entry name" value="Nucleotide-diphossugar_trans"/>
</dbReference>
<keyword evidence="11" id="KW-0119">Carbohydrate metabolism</keyword>
<evidence type="ECO:0000256" key="13">
    <source>
        <dbReference type="SAM" id="MobiDB-lite"/>
    </source>
</evidence>
<evidence type="ECO:0000256" key="2">
    <source>
        <dbReference type="ARBA" id="ARBA00004141"/>
    </source>
</evidence>
<evidence type="ECO:0000256" key="3">
    <source>
        <dbReference type="ARBA" id="ARBA00007072"/>
    </source>
</evidence>
<reference evidence="17 18" key="1">
    <citation type="journal article" date="2012" name="Genome Biol.">
        <title>The genome of the polar eukaryotic microalga coccomyxa subellipsoidea reveals traits of cold adaptation.</title>
        <authorList>
            <person name="Blanc G."/>
            <person name="Agarkova I."/>
            <person name="Grimwood J."/>
            <person name="Kuo A."/>
            <person name="Brueggeman A."/>
            <person name="Dunigan D."/>
            <person name="Gurnon J."/>
            <person name="Ladunga I."/>
            <person name="Lindquist E."/>
            <person name="Lucas S."/>
            <person name="Pangilinan J."/>
            <person name="Proschold T."/>
            <person name="Salamov A."/>
            <person name="Schmutz J."/>
            <person name="Weeks D."/>
            <person name="Yamada T."/>
            <person name="Claverie J.M."/>
            <person name="Grigoriev I."/>
            <person name="Van Etten J."/>
            <person name="Lomsadze A."/>
            <person name="Borodovsky M."/>
        </authorList>
    </citation>
    <scope>NUCLEOTIDE SEQUENCE [LARGE SCALE GENOMIC DNA]</scope>
    <source>
        <strain evidence="17 18">C-169</strain>
    </source>
</reference>
<dbReference type="PANTHER" id="PTHR43867:SF2">
    <property type="entry name" value="CELLULOSE SYNTHASE CATALYTIC SUBUNIT A [UDP-FORMING]"/>
    <property type="match status" value="1"/>
</dbReference>
<feature type="transmembrane region" description="Helical" evidence="14">
    <location>
        <begin position="575"/>
        <end position="595"/>
    </location>
</feature>
<feature type="transmembrane region" description="Helical" evidence="14">
    <location>
        <begin position="463"/>
        <end position="485"/>
    </location>
</feature>
<dbReference type="EC" id="3.2.1.4" evidence="4"/>
<dbReference type="InterPro" id="IPR012341">
    <property type="entry name" value="6hp_glycosidase-like_sf"/>
</dbReference>
<dbReference type="InterPro" id="IPR050321">
    <property type="entry name" value="Glycosyltr_2/OpgH_subfam"/>
</dbReference>
<keyword evidence="12" id="KW-0624">Polysaccharide degradation</keyword>
<evidence type="ECO:0000313" key="18">
    <source>
        <dbReference type="Proteomes" id="UP000007264"/>
    </source>
</evidence>
<dbReference type="OrthoDB" id="2015928at2759"/>
<dbReference type="GO" id="GO:0016020">
    <property type="term" value="C:membrane"/>
    <property type="evidence" value="ECO:0007669"/>
    <property type="project" value="UniProtKB-SubCell"/>
</dbReference>
<dbReference type="SUPFAM" id="SSF53448">
    <property type="entry name" value="Nucleotide-diphospho-sugar transferases"/>
    <property type="match status" value="1"/>
</dbReference>
<feature type="domain" description="Glycoside hydrolase family 9" evidence="15">
    <location>
        <begin position="636"/>
        <end position="1104"/>
    </location>
</feature>
<name>I0YPD0_COCSC</name>
<comment type="caution">
    <text evidence="17">The sequence shown here is derived from an EMBL/GenBank/DDBJ whole genome shotgun (WGS) entry which is preliminary data.</text>
</comment>
<dbReference type="GO" id="GO:0016757">
    <property type="term" value="F:glycosyltransferase activity"/>
    <property type="evidence" value="ECO:0007669"/>
    <property type="project" value="UniProtKB-KW"/>
</dbReference>
<protein>
    <recommendedName>
        <fullName evidence="4">cellulase</fullName>
        <ecNumber evidence="4">3.2.1.4</ecNumber>
    </recommendedName>
</protein>
<evidence type="ECO:0000259" key="15">
    <source>
        <dbReference type="Pfam" id="PF00759"/>
    </source>
</evidence>
<dbReference type="EMBL" id="AGSI01000016">
    <property type="protein sequence ID" value="EIE20249.1"/>
    <property type="molecule type" value="Genomic_DNA"/>
</dbReference>
<evidence type="ECO:0000256" key="7">
    <source>
        <dbReference type="ARBA" id="ARBA00022692"/>
    </source>
</evidence>
<comment type="similarity">
    <text evidence="3">Belongs to the glycosyl hydrolase 9 (cellulase E) family.</text>
</comment>
<dbReference type="PANTHER" id="PTHR43867">
    <property type="entry name" value="CELLULOSE SYNTHASE CATALYTIC SUBUNIT A [UDP-FORMING]"/>
    <property type="match status" value="1"/>
</dbReference>
<dbReference type="InterPro" id="IPR001701">
    <property type="entry name" value="Glyco_hydro_9"/>
</dbReference>
<feature type="domain" description="Glycosyltransferase 2-like" evidence="16">
    <location>
        <begin position="265"/>
        <end position="456"/>
    </location>
</feature>
<dbReference type="STRING" id="574566.I0YPD0"/>
<dbReference type="GO" id="GO:0008810">
    <property type="term" value="F:cellulase activity"/>
    <property type="evidence" value="ECO:0007669"/>
    <property type="project" value="UniProtKB-EC"/>
</dbReference>
<feature type="region of interest" description="Disordered" evidence="13">
    <location>
        <begin position="23"/>
        <end position="43"/>
    </location>
</feature>
<keyword evidence="6" id="KW-0808">Transferase</keyword>
<dbReference type="GO" id="GO:0030245">
    <property type="term" value="P:cellulose catabolic process"/>
    <property type="evidence" value="ECO:0007669"/>
    <property type="project" value="UniProtKB-KW"/>
</dbReference>
<evidence type="ECO:0000313" key="17">
    <source>
        <dbReference type="EMBL" id="EIE20249.1"/>
    </source>
</evidence>
<evidence type="ECO:0000256" key="9">
    <source>
        <dbReference type="ARBA" id="ARBA00023001"/>
    </source>
</evidence>
<comment type="subcellular location">
    <subcellularLocation>
        <location evidence="2">Membrane</location>
        <topology evidence="2">Multi-pass membrane protein</topology>
    </subcellularLocation>
</comment>
<comment type="catalytic activity">
    <reaction evidence="1">
        <text>Endohydrolysis of (1-&gt;4)-beta-D-glucosidic linkages in cellulose, lichenin and cereal beta-D-glucans.</text>
        <dbReference type="EC" id="3.2.1.4"/>
    </reaction>
</comment>
<keyword evidence="17" id="KW-0326">Glycosidase</keyword>
<dbReference type="InterPro" id="IPR008928">
    <property type="entry name" value="6-hairpin_glycosidase_sf"/>
</dbReference>
<evidence type="ECO:0000256" key="14">
    <source>
        <dbReference type="SAM" id="Phobius"/>
    </source>
</evidence>
<evidence type="ECO:0000259" key="16">
    <source>
        <dbReference type="Pfam" id="PF13632"/>
    </source>
</evidence>
<evidence type="ECO:0000256" key="10">
    <source>
        <dbReference type="ARBA" id="ARBA00023136"/>
    </source>
</evidence>
<keyword evidence="17" id="KW-0378">Hydrolase</keyword>
<feature type="transmembrane region" description="Helical" evidence="14">
    <location>
        <begin position="83"/>
        <end position="104"/>
    </location>
</feature>
<dbReference type="Pfam" id="PF00759">
    <property type="entry name" value="Glyco_hydro_9"/>
    <property type="match status" value="1"/>
</dbReference>
<keyword evidence="10 14" id="KW-0472">Membrane</keyword>
<evidence type="ECO:0000256" key="11">
    <source>
        <dbReference type="ARBA" id="ARBA00023277"/>
    </source>
</evidence>
<evidence type="ECO:0000256" key="8">
    <source>
        <dbReference type="ARBA" id="ARBA00022989"/>
    </source>
</evidence>
<dbReference type="KEGG" id="csl:COCSUDRAFT_44181"/>
<dbReference type="InterPro" id="IPR001173">
    <property type="entry name" value="Glyco_trans_2-like"/>
</dbReference>
<feature type="transmembrane region" description="Helical" evidence="14">
    <location>
        <begin position="433"/>
        <end position="457"/>
    </location>
</feature>
<dbReference type="Gene3D" id="3.90.550.10">
    <property type="entry name" value="Spore Coat Polysaccharide Biosynthesis Protein SpsA, Chain A"/>
    <property type="match status" value="1"/>
</dbReference>
<feature type="transmembrane region" description="Helical" evidence="14">
    <location>
        <begin position="116"/>
        <end position="138"/>
    </location>
</feature>
<dbReference type="Proteomes" id="UP000007264">
    <property type="component" value="Unassembled WGS sequence"/>
</dbReference>